<comment type="caution">
    <text evidence="2">The sequence shown here is derived from an EMBL/GenBank/DDBJ whole genome shotgun (WGS) entry which is preliminary data.</text>
</comment>
<dbReference type="SUPFAM" id="SSF56112">
    <property type="entry name" value="Protein kinase-like (PK-like)"/>
    <property type="match status" value="1"/>
</dbReference>
<protein>
    <submittedName>
        <fullName evidence="2">5647_t:CDS:1</fullName>
    </submittedName>
</protein>
<dbReference type="Proteomes" id="UP000789375">
    <property type="component" value="Unassembled WGS sequence"/>
</dbReference>
<accession>A0A9N9HIU6</accession>
<name>A0A9N9HIU6_FUNMO</name>
<dbReference type="Pfam" id="PF07714">
    <property type="entry name" value="PK_Tyr_Ser-Thr"/>
    <property type="match status" value="1"/>
</dbReference>
<evidence type="ECO:0000313" key="3">
    <source>
        <dbReference type="Proteomes" id="UP000789375"/>
    </source>
</evidence>
<dbReference type="AlphaFoldDB" id="A0A9N9HIU6"/>
<dbReference type="InterPro" id="IPR011009">
    <property type="entry name" value="Kinase-like_dom_sf"/>
</dbReference>
<keyword evidence="3" id="KW-1185">Reference proteome</keyword>
<dbReference type="GO" id="GO:0005524">
    <property type="term" value="F:ATP binding"/>
    <property type="evidence" value="ECO:0007669"/>
    <property type="project" value="InterPro"/>
</dbReference>
<dbReference type="Gene3D" id="1.10.510.10">
    <property type="entry name" value="Transferase(Phosphotransferase) domain 1"/>
    <property type="match status" value="1"/>
</dbReference>
<proteinExistence type="predicted"/>
<feature type="domain" description="Protein kinase" evidence="1">
    <location>
        <begin position="1"/>
        <end position="183"/>
    </location>
</feature>
<feature type="non-terminal residue" evidence="2">
    <location>
        <position position="1"/>
    </location>
</feature>
<dbReference type="PROSITE" id="PS50011">
    <property type="entry name" value="PROTEIN_KINASE_DOM"/>
    <property type="match status" value="1"/>
</dbReference>
<reference evidence="2" key="1">
    <citation type="submission" date="2021-06" db="EMBL/GenBank/DDBJ databases">
        <authorList>
            <person name="Kallberg Y."/>
            <person name="Tangrot J."/>
            <person name="Rosling A."/>
        </authorList>
    </citation>
    <scope>NUCLEOTIDE SEQUENCE</scope>
    <source>
        <strain evidence="2">87-6 pot B 2015</strain>
    </source>
</reference>
<dbReference type="InterPro" id="IPR001245">
    <property type="entry name" value="Ser-Thr/Tyr_kinase_cat_dom"/>
</dbReference>
<dbReference type="EMBL" id="CAJVPP010007143">
    <property type="protein sequence ID" value="CAG8684839.1"/>
    <property type="molecule type" value="Genomic_DNA"/>
</dbReference>
<sequence>MDDIKLSNFEIPSDLIKPADPLDDSGSKCRVKKRMYFKSPVAEKEIGQFKKNDQRLRDLEKEVKYIHKICNCSSYLTFYGYTRRNTSYSAIWKWGGYNLQAYLAENPNLEWKIRLSIAHGISNALNFIHKEEILHYDIRSPCLQVKLHGFRLAEDSSISPVMLTSARERTDPRWTPPEKTRDK</sequence>
<evidence type="ECO:0000259" key="1">
    <source>
        <dbReference type="PROSITE" id="PS50011"/>
    </source>
</evidence>
<organism evidence="2 3">
    <name type="scientific">Funneliformis mosseae</name>
    <name type="common">Endomycorrhizal fungus</name>
    <name type="synonym">Glomus mosseae</name>
    <dbReference type="NCBI Taxonomy" id="27381"/>
    <lineage>
        <taxon>Eukaryota</taxon>
        <taxon>Fungi</taxon>
        <taxon>Fungi incertae sedis</taxon>
        <taxon>Mucoromycota</taxon>
        <taxon>Glomeromycotina</taxon>
        <taxon>Glomeromycetes</taxon>
        <taxon>Glomerales</taxon>
        <taxon>Glomeraceae</taxon>
        <taxon>Funneliformis</taxon>
    </lineage>
</organism>
<dbReference type="GO" id="GO:0004672">
    <property type="term" value="F:protein kinase activity"/>
    <property type="evidence" value="ECO:0007669"/>
    <property type="project" value="InterPro"/>
</dbReference>
<evidence type="ECO:0000313" key="2">
    <source>
        <dbReference type="EMBL" id="CAG8684839.1"/>
    </source>
</evidence>
<gene>
    <name evidence="2" type="ORF">FMOSSE_LOCUS13079</name>
</gene>
<dbReference type="InterPro" id="IPR000719">
    <property type="entry name" value="Prot_kinase_dom"/>
</dbReference>